<evidence type="ECO:0000313" key="3">
    <source>
        <dbReference type="EMBL" id="CAB4708326.1"/>
    </source>
</evidence>
<keyword evidence="1" id="KW-0472">Membrane</keyword>
<gene>
    <name evidence="3" type="ORF">UFOPK2656_00499</name>
    <name evidence="4" type="ORF">UFOPK3267_02412</name>
    <name evidence="5" type="ORF">UFOPK3651_00267</name>
    <name evidence="6" type="ORF">UFOPK3931_00603</name>
    <name evidence="2" type="ORF">UFOPK4189_00496</name>
</gene>
<proteinExistence type="predicted"/>
<accession>A0A6J6A3Y1</accession>
<feature type="transmembrane region" description="Helical" evidence="1">
    <location>
        <begin position="337"/>
        <end position="357"/>
    </location>
</feature>
<dbReference type="EMBL" id="CAEZYF010000002">
    <property type="protein sequence ID" value="CAB4708326.1"/>
    <property type="molecule type" value="Genomic_DNA"/>
</dbReference>
<dbReference type="EMBL" id="CAFBIY010000169">
    <property type="protein sequence ID" value="CAB4852890.1"/>
    <property type="molecule type" value="Genomic_DNA"/>
</dbReference>
<feature type="transmembrane region" description="Helical" evidence="1">
    <location>
        <begin position="221"/>
        <end position="242"/>
    </location>
</feature>
<reference evidence="2" key="1">
    <citation type="submission" date="2020-05" db="EMBL/GenBank/DDBJ databases">
        <authorList>
            <person name="Chiriac C."/>
            <person name="Salcher M."/>
            <person name="Ghai R."/>
            <person name="Kavagutti S V."/>
        </authorList>
    </citation>
    <scope>NUCLEOTIDE SEQUENCE</scope>
</reference>
<evidence type="ECO:0000313" key="5">
    <source>
        <dbReference type="EMBL" id="CAB4912026.1"/>
    </source>
</evidence>
<dbReference type="EMBL" id="CAFBOL010000009">
    <property type="protein sequence ID" value="CAB4977710.1"/>
    <property type="molecule type" value="Genomic_DNA"/>
</dbReference>
<keyword evidence="1" id="KW-1133">Transmembrane helix</keyword>
<keyword evidence="1" id="KW-0812">Transmembrane</keyword>
<dbReference type="EMBL" id="CAESGF010000002">
    <property type="protein sequence ID" value="CAB4362716.1"/>
    <property type="molecule type" value="Genomic_DNA"/>
</dbReference>
<evidence type="ECO:0000313" key="2">
    <source>
        <dbReference type="EMBL" id="CAB4362716.1"/>
    </source>
</evidence>
<organism evidence="2">
    <name type="scientific">freshwater metagenome</name>
    <dbReference type="NCBI Taxonomy" id="449393"/>
    <lineage>
        <taxon>unclassified sequences</taxon>
        <taxon>metagenomes</taxon>
        <taxon>ecological metagenomes</taxon>
    </lineage>
</organism>
<evidence type="ECO:0000313" key="6">
    <source>
        <dbReference type="EMBL" id="CAB4977710.1"/>
    </source>
</evidence>
<name>A0A6J6A3Y1_9ZZZZ</name>
<sequence length="365" mass="40229">MSDAEPTLDERAAMRSYLQRCDVRLSTVHRVATALLSGAGILVLLPAVERDSVLQVIRALLAGPVSWSRGLLLVAVVLSIFLALAVLWLVIIELTRFYFDANHVIHADGEVFSPRFTLTGLRLPSDELGAASGAVYTQRHTDPEIVRLLVPGNERGRHRIDQQIAAYPGLLDETLESDVARAAALFELAAARRRTLLEEVIKVEYVMVRHMQRIQVVVLRYVKALMVIIVTALASFATSAAVNGEARVSVPSERWIAGAMLVWAPLALIVVASPVRWLEKLLRSEGAQKTTVARDRELTELEEVTARIVTVAWVCAMAAMVLLLVHQSVSTQGKVAVVSVMLVSTVSFAAAVTRHFIRRPRRRWA</sequence>
<feature type="transmembrane region" description="Helical" evidence="1">
    <location>
        <begin position="254"/>
        <end position="275"/>
    </location>
</feature>
<evidence type="ECO:0000313" key="4">
    <source>
        <dbReference type="EMBL" id="CAB4852890.1"/>
    </source>
</evidence>
<feature type="transmembrane region" description="Helical" evidence="1">
    <location>
        <begin position="304"/>
        <end position="325"/>
    </location>
</feature>
<dbReference type="EMBL" id="CAFBMT010000001">
    <property type="protein sequence ID" value="CAB4912026.1"/>
    <property type="molecule type" value="Genomic_DNA"/>
</dbReference>
<protein>
    <submittedName>
        <fullName evidence="2">Unannotated protein</fullName>
    </submittedName>
</protein>
<dbReference type="AlphaFoldDB" id="A0A6J6A3Y1"/>
<feature type="transmembrane region" description="Helical" evidence="1">
    <location>
        <begin position="67"/>
        <end position="91"/>
    </location>
</feature>
<evidence type="ECO:0000256" key="1">
    <source>
        <dbReference type="SAM" id="Phobius"/>
    </source>
</evidence>